<evidence type="ECO:0000313" key="2">
    <source>
        <dbReference type="Proteomes" id="UP001202328"/>
    </source>
</evidence>
<gene>
    <name evidence="1" type="ORF">MKW98_022802</name>
</gene>
<organism evidence="1 2">
    <name type="scientific">Papaver atlanticum</name>
    <dbReference type="NCBI Taxonomy" id="357466"/>
    <lineage>
        <taxon>Eukaryota</taxon>
        <taxon>Viridiplantae</taxon>
        <taxon>Streptophyta</taxon>
        <taxon>Embryophyta</taxon>
        <taxon>Tracheophyta</taxon>
        <taxon>Spermatophyta</taxon>
        <taxon>Magnoliopsida</taxon>
        <taxon>Ranunculales</taxon>
        <taxon>Papaveraceae</taxon>
        <taxon>Papaveroideae</taxon>
        <taxon>Papaver</taxon>
    </lineage>
</organism>
<reference evidence="1" key="1">
    <citation type="submission" date="2022-04" db="EMBL/GenBank/DDBJ databases">
        <title>A functionally conserved STORR gene fusion in Papaver species that diverged 16.8 million years ago.</title>
        <authorList>
            <person name="Catania T."/>
        </authorList>
    </citation>
    <scope>NUCLEOTIDE SEQUENCE</scope>
    <source>
        <strain evidence="1">S-188037</strain>
    </source>
</reference>
<accession>A0AAD4TNJ8</accession>
<proteinExistence type="predicted"/>
<keyword evidence="2" id="KW-1185">Reference proteome</keyword>
<name>A0AAD4TNJ8_9MAGN</name>
<dbReference type="AlphaFoldDB" id="A0AAD4TNJ8"/>
<evidence type="ECO:0000313" key="1">
    <source>
        <dbReference type="EMBL" id="KAI3963380.1"/>
    </source>
</evidence>
<comment type="caution">
    <text evidence="1">The sequence shown here is derived from an EMBL/GenBank/DDBJ whole genome shotgun (WGS) entry which is preliminary data.</text>
</comment>
<protein>
    <submittedName>
        <fullName evidence="1">Uncharacterized protein</fullName>
    </submittedName>
</protein>
<feature type="non-terminal residue" evidence="1">
    <location>
        <position position="58"/>
    </location>
</feature>
<dbReference type="Proteomes" id="UP001202328">
    <property type="component" value="Unassembled WGS sequence"/>
</dbReference>
<sequence>SRGCAILGIDAKPTLQRLFLDRGWKEHYCVAYAVNDAMDLFGCFGFTEKTEAGAVSAD</sequence>
<dbReference type="EMBL" id="JAJJMB010000061">
    <property type="protein sequence ID" value="KAI3963380.1"/>
    <property type="molecule type" value="Genomic_DNA"/>
</dbReference>